<dbReference type="SUPFAM" id="SSF48371">
    <property type="entry name" value="ARM repeat"/>
    <property type="match status" value="1"/>
</dbReference>
<dbReference type="EMBL" id="RCML01000004">
    <property type="protein sequence ID" value="KAG3000170.1"/>
    <property type="molecule type" value="Genomic_DNA"/>
</dbReference>
<evidence type="ECO:0000256" key="1">
    <source>
        <dbReference type="SAM" id="MobiDB-lite"/>
    </source>
</evidence>
<dbReference type="Proteomes" id="UP000774804">
    <property type="component" value="Unassembled WGS sequence"/>
</dbReference>
<dbReference type="VEuPathDB" id="FungiDB:PC110_g16417"/>
<feature type="region of interest" description="Disordered" evidence="1">
    <location>
        <begin position="238"/>
        <end position="262"/>
    </location>
</feature>
<reference evidence="7 8" key="1">
    <citation type="submission" date="2018-01" db="EMBL/GenBank/DDBJ databases">
        <title>Draft genome of the strawberry crown rot pathogen Phytophthora cactorum.</title>
        <authorList>
            <person name="Armitage A.D."/>
            <person name="Lysoe E."/>
            <person name="Nellist C.F."/>
            <person name="Harrison R.J."/>
            <person name="Brurberg M.B."/>
        </authorList>
    </citation>
    <scope>NUCLEOTIDE SEQUENCE [LARGE SCALE GENOMIC DNA]</scope>
    <source>
        <strain evidence="7 8">10300</strain>
    </source>
</reference>
<dbReference type="InterPro" id="IPR016024">
    <property type="entry name" value="ARM-type_fold"/>
</dbReference>
<evidence type="ECO:0000313" key="8">
    <source>
        <dbReference type="Proteomes" id="UP000251314"/>
    </source>
</evidence>
<evidence type="ECO:0000313" key="4">
    <source>
        <dbReference type="EMBL" id="KAG2945018.1"/>
    </source>
</evidence>
<dbReference type="EMBL" id="RCMV01000097">
    <property type="protein sequence ID" value="KAG3224947.1"/>
    <property type="molecule type" value="Genomic_DNA"/>
</dbReference>
<dbReference type="Proteomes" id="UP000760860">
    <property type="component" value="Unassembled WGS sequence"/>
</dbReference>
<gene>
    <name evidence="7" type="ORF">PC110_g16417</name>
    <name evidence="2" type="ORF">PC113_g6487</name>
    <name evidence="3" type="ORF">PC115_g7751</name>
    <name evidence="4" type="ORF">PC117_g8801</name>
    <name evidence="5" type="ORF">PC118_g373</name>
    <name evidence="6" type="ORF">PC129_g4422</name>
</gene>
<name>A0A329RSG5_9STRA</name>
<protein>
    <recommendedName>
        <fullName evidence="9">Armadillo-type fold</fullName>
    </recommendedName>
</protein>
<keyword evidence="8" id="KW-1185">Reference proteome</keyword>
<sequence>MATFQPGTWAPRKSAGSQSGVITSRTIPTMQRSRSSGQENAAVMANGSNDVGDSRAAARRLRRQYPQQPIAQLEHHYHRQHQRPTSSQQQQVHHNSRGFFDGPPRLVSSHTSSSSSVSSASLRSSTSRLPSKMELRRSEAGGAKAALSRSHGALGIPMFRSSRTAKVSANASVDGFSPGSSGHSVHSESNNGSGGVQSTPYEQWRRLRRARTASGNSCASTSSTSSFASYVVNPKTGRHDFGLGSDDELDEEEDEDLDSVMDVEEEEDRQEGLPSVLQHIIAPALPPPPYPVDPYHFYSKSKRTNTGAGTAAAEVTSILAALFADCGIEAIFHPLKCKFKCLKYVHYSHVEFVVRVYAHQRTLLVEFQRRSGSVLLWDGLYRILHQKLSPIIDTTALPCSQSSGQKRVAKDIASSASGGHIQGSNQHDGLGTQIWRTLSLKKPTPSSGVEAMKIMLTSRYLDAMREGCAGLAELTEDVQNSCLVAHADLVTPLIQAAEATDLSMSRCAVGSLANIARAVPRFPESELALARQTAQQLRIQATPVVLAQLENASERSLFSLELLRECARALGAFARLVSEVDPRSVAASSVNDERCIRVLRLHAKHRDAQLASHCRAALEQLCQRVVT</sequence>
<organism evidence="7 8">
    <name type="scientific">Phytophthora cactorum</name>
    <dbReference type="NCBI Taxonomy" id="29920"/>
    <lineage>
        <taxon>Eukaryota</taxon>
        <taxon>Sar</taxon>
        <taxon>Stramenopiles</taxon>
        <taxon>Oomycota</taxon>
        <taxon>Peronosporomycetes</taxon>
        <taxon>Peronosporales</taxon>
        <taxon>Peronosporaceae</taxon>
        <taxon>Phytophthora</taxon>
    </lineage>
</organism>
<evidence type="ECO:0000313" key="6">
    <source>
        <dbReference type="EMBL" id="KAG3224947.1"/>
    </source>
</evidence>
<dbReference type="EMBL" id="RCMG01000134">
    <property type="protein sequence ID" value="KAG2862220.1"/>
    <property type="molecule type" value="Genomic_DNA"/>
</dbReference>
<dbReference type="OrthoDB" id="116108at2759"/>
<feature type="compositionally biased region" description="Polar residues" evidence="1">
    <location>
        <begin position="178"/>
        <end position="201"/>
    </location>
</feature>
<dbReference type="EMBL" id="RCMK01000195">
    <property type="protein sequence ID" value="KAG2945018.1"/>
    <property type="molecule type" value="Genomic_DNA"/>
</dbReference>
<accession>A0A329RSG5</accession>
<dbReference type="Gene3D" id="1.25.10.10">
    <property type="entry name" value="Leucine-rich Repeat Variant"/>
    <property type="match status" value="1"/>
</dbReference>
<reference evidence="6" key="2">
    <citation type="submission" date="2018-05" db="EMBL/GenBank/DDBJ databases">
        <title>Effector identification in a new, highly contiguous assembly of the strawberry crown rot pathogen Phytophthora cactorum.</title>
        <authorList>
            <person name="Armitage A.D."/>
            <person name="Nellist C.F."/>
            <person name="Bates H."/>
            <person name="Vickerstaff R.J."/>
            <person name="Harrison R.J."/>
        </authorList>
    </citation>
    <scope>NUCLEOTIDE SEQUENCE</scope>
    <source>
        <strain evidence="2">15-7</strain>
        <strain evidence="3">4032</strain>
        <strain evidence="4">4040</strain>
        <strain evidence="5">P415</strain>
        <strain evidence="6">P421</strain>
    </source>
</reference>
<feature type="compositionally biased region" description="Low complexity" evidence="1">
    <location>
        <begin position="103"/>
        <end position="130"/>
    </location>
</feature>
<dbReference type="AlphaFoldDB" id="A0A329RSG5"/>
<proteinExistence type="predicted"/>
<dbReference type="Proteomes" id="UP000736787">
    <property type="component" value="Unassembled WGS sequence"/>
</dbReference>
<dbReference type="Proteomes" id="UP000735874">
    <property type="component" value="Unassembled WGS sequence"/>
</dbReference>
<evidence type="ECO:0000313" key="7">
    <source>
        <dbReference type="EMBL" id="RAW27189.1"/>
    </source>
</evidence>
<feature type="region of interest" description="Disordered" evidence="1">
    <location>
        <begin position="170"/>
        <end position="201"/>
    </location>
</feature>
<dbReference type="Proteomes" id="UP000697107">
    <property type="component" value="Unassembled WGS sequence"/>
</dbReference>
<comment type="caution">
    <text evidence="7">The sequence shown here is derived from an EMBL/GenBank/DDBJ whole genome shotgun (WGS) entry which is preliminary data.</text>
</comment>
<evidence type="ECO:0000313" key="5">
    <source>
        <dbReference type="EMBL" id="KAG3000170.1"/>
    </source>
</evidence>
<feature type="compositionally biased region" description="Acidic residues" evidence="1">
    <location>
        <begin position="245"/>
        <end position="262"/>
    </location>
</feature>
<evidence type="ECO:0008006" key="9">
    <source>
        <dbReference type="Google" id="ProtNLM"/>
    </source>
</evidence>
<dbReference type="Proteomes" id="UP000251314">
    <property type="component" value="Unassembled WGS sequence"/>
</dbReference>
<evidence type="ECO:0000313" key="2">
    <source>
        <dbReference type="EMBL" id="KAG2862220.1"/>
    </source>
</evidence>
<dbReference type="EMBL" id="MJFZ01000583">
    <property type="protein sequence ID" value="RAW27189.1"/>
    <property type="molecule type" value="Genomic_DNA"/>
</dbReference>
<dbReference type="EMBL" id="RCMI01000191">
    <property type="protein sequence ID" value="KAG2926877.1"/>
    <property type="molecule type" value="Genomic_DNA"/>
</dbReference>
<feature type="region of interest" description="Disordered" evidence="1">
    <location>
        <begin position="1"/>
        <end position="149"/>
    </location>
</feature>
<evidence type="ECO:0000313" key="3">
    <source>
        <dbReference type="EMBL" id="KAG2926877.1"/>
    </source>
</evidence>
<feature type="compositionally biased region" description="Polar residues" evidence="1">
    <location>
        <begin position="15"/>
        <end position="39"/>
    </location>
</feature>
<dbReference type="InterPro" id="IPR011989">
    <property type="entry name" value="ARM-like"/>
</dbReference>